<feature type="compositionally biased region" description="Low complexity" evidence="11">
    <location>
        <begin position="177"/>
        <end position="192"/>
    </location>
</feature>
<reference evidence="15 16" key="1">
    <citation type="journal article" date="2013" name="Curr. Biol.">
        <title>The Genome of the Foraminiferan Reticulomyxa filosa.</title>
        <authorList>
            <person name="Glockner G."/>
            <person name="Hulsmann N."/>
            <person name="Schleicher M."/>
            <person name="Noegel A.A."/>
            <person name="Eichinger L."/>
            <person name="Gallinger C."/>
            <person name="Pawlowski J."/>
            <person name="Sierra R."/>
            <person name="Euteneuer U."/>
            <person name="Pillet L."/>
            <person name="Moustafa A."/>
            <person name="Platzer M."/>
            <person name="Groth M."/>
            <person name="Szafranski K."/>
            <person name="Schliwa M."/>
        </authorList>
    </citation>
    <scope>NUCLEOTIDE SEQUENCE [LARGE SCALE GENOMIC DNA]</scope>
</reference>
<dbReference type="InterPro" id="IPR000403">
    <property type="entry name" value="PI3/4_kinase_cat_dom"/>
</dbReference>
<feature type="region of interest" description="Disordered" evidence="11">
    <location>
        <begin position="360"/>
        <end position="401"/>
    </location>
</feature>
<dbReference type="GO" id="GO:0031931">
    <property type="term" value="C:TORC1 complex"/>
    <property type="evidence" value="ECO:0007669"/>
    <property type="project" value="TreeGrafter"/>
</dbReference>
<dbReference type="InterPro" id="IPR050517">
    <property type="entry name" value="DDR_Repair_Kinase"/>
</dbReference>
<dbReference type="FunFam" id="3.30.1010.10:FF:000006">
    <property type="entry name" value="Serine/threonine-protein kinase TOR"/>
    <property type="match status" value="1"/>
</dbReference>
<dbReference type="PROSITE" id="PS51190">
    <property type="entry name" value="FATC"/>
    <property type="match status" value="1"/>
</dbReference>
<dbReference type="FunFam" id="1.20.120.150:FF:000001">
    <property type="entry name" value="Serine/threonine-protein kinase TOR"/>
    <property type="match status" value="1"/>
</dbReference>
<dbReference type="GO" id="GO:0106310">
    <property type="term" value="F:protein serine kinase activity"/>
    <property type="evidence" value="ECO:0007669"/>
    <property type="project" value="RHEA"/>
</dbReference>
<evidence type="ECO:0000256" key="6">
    <source>
        <dbReference type="ARBA" id="ARBA00022777"/>
    </source>
</evidence>
<dbReference type="InterPro" id="IPR036738">
    <property type="entry name" value="FRB_sf"/>
</dbReference>
<evidence type="ECO:0000259" key="12">
    <source>
        <dbReference type="PROSITE" id="PS50290"/>
    </source>
</evidence>
<dbReference type="InterPro" id="IPR003151">
    <property type="entry name" value="PIK-rel_kinase_FAT"/>
</dbReference>
<dbReference type="InterPro" id="IPR014009">
    <property type="entry name" value="PIK_FAT"/>
</dbReference>
<feature type="compositionally biased region" description="Low complexity" evidence="11">
    <location>
        <begin position="301"/>
        <end position="320"/>
    </location>
</feature>
<dbReference type="SMART" id="SM00146">
    <property type="entry name" value="PI3Kc"/>
    <property type="match status" value="1"/>
</dbReference>
<dbReference type="GO" id="GO:0005524">
    <property type="term" value="F:ATP binding"/>
    <property type="evidence" value="ECO:0007669"/>
    <property type="project" value="UniProtKB-KW"/>
</dbReference>
<feature type="compositionally biased region" description="Gly residues" evidence="11">
    <location>
        <begin position="167"/>
        <end position="176"/>
    </location>
</feature>
<dbReference type="Gene3D" id="1.10.1070.11">
    <property type="entry name" value="Phosphatidylinositol 3-/4-kinase, catalytic domain"/>
    <property type="match status" value="1"/>
</dbReference>
<dbReference type="SUPFAM" id="SSF56112">
    <property type="entry name" value="Protein kinase-like (PK-like)"/>
    <property type="match status" value="1"/>
</dbReference>
<gene>
    <name evidence="15" type="ORF">RFI_08520</name>
</gene>
<dbReference type="PROSITE" id="PS50290">
    <property type="entry name" value="PI3_4_KINASE_3"/>
    <property type="match status" value="1"/>
</dbReference>
<dbReference type="InterPro" id="IPR009076">
    <property type="entry name" value="FRB_dom"/>
</dbReference>
<dbReference type="Gene3D" id="1.20.120.150">
    <property type="entry name" value="FKBP12-rapamycin binding domain"/>
    <property type="match status" value="1"/>
</dbReference>
<evidence type="ECO:0000256" key="5">
    <source>
        <dbReference type="ARBA" id="ARBA00022741"/>
    </source>
</evidence>
<evidence type="ECO:0000256" key="2">
    <source>
        <dbReference type="ARBA" id="ARBA00022527"/>
    </source>
</evidence>
<accession>X6NQP0</accession>
<evidence type="ECO:0000256" key="8">
    <source>
        <dbReference type="ARBA" id="ARBA00047899"/>
    </source>
</evidence>
<dbReference type="GO" id="GO:0005634">
    <property type="term" value="C:nucleus"/>
    <property type="evidence" value="ECO:0007669"/>
    <property type="project" value="TreeGrafter"/>
</dbReference>
<feature type="compositionally biased region" description="Gly residues" evidence="11">
    <location>
        <begin position="1029"/>
        <end position="1048"/>
    </location>
</feature>
<dbReference type="InterPro" id="IPR011990">
    <property type="entry name" value="TPR-like_helical_dom_sf"/>
</dbReference>
<dbReference type="Gene3D" id="1.25.40.10">
    <property type="entry name" value="Tetratricopeptide repeat domain"/>
    <property type="match status" value="1"/>
</dbReference>
<dbReference type="Proteomes" id="UP000023152">
    <property type="component" value="Unassembled WGS sequence"/>
</dbReference>
<dbReference type="SUPFAM" id="SSF48371">
    <property type="entry name" value="ARM repeat"/>
    <property type="match status" value="1"/>
</dbReference>
<dbReference type="OMA" id="MRQHSAK"/>
<evidence type="ECO:0000259" key="13">
    <source>
        <dbReference type="PROSITE" id="PS51189"/>
    </source>
</evidence>
<feature type="region of interest" description="Disordered" evidence="11">
    <location>
        <begin position="160"/>
        <end position="193"/>
    </location>
</feature>
<dbReference type="GO" id="GO:0004674">
    <property type="term" value="F:protein serine/threonine kinase activity"/>
    <property type="evidence" value="ECO:0007669"/>
    <property type="project" value="UniProtKB-KW"/>
</dbReference>
<dbReference type="InterPro" id="IPR018936">
    <property type="entry name" value="PI3/4_kinase_CS"/>
</dbReference>
<dbReference type="OrthoDB" id="381190at2759"/>
<keyword evidence="5 10" id="KW-0547">Nucleotide-binding</keyword>
<keyword evidence="4" id="KW-0677">Repeat</keyword>
<dbReference type="InterPro" id="IPR011989">
    <property type="entry name" value="ARM-like"/>
</dbReference>
<dbReference type="PANTHER" id="PTHR11139">
    <property type="entry name" value="ATAXIA TELANGIECTASIA MUTATED ATM -RELATED"/>
    <property type="match status" value="1"/>
</dbReference>
<proteinExistence type="inferred from homology"/>
<evidence type="ECO:0000256" key="3">
    <source>
        <dbReference type="ARBA" id="ARBA00022679"/>
    </source>
</evidence>
<evidence type="ECO:0000313" key="15">
    <source>
        <dbReference type="EMBL" id="ETO28610.1"/>
    </source>
</evidence>
<dbReference type="GO" id="GO:0005737">
    <property type="term" value="C:cytoplasm"/>
    <property type="evidence" value="ECO:0007669"/>
    <property type="project" value="TreeGrafter"/>
</dbReference>
<dbReference type="InterPro" id="IPR016024">
    <property type="entry name" value="ARM-type_fold"/>
</dbReference>
<dbReference type="Pfam" id="PF02259">
    <property type="entry name" value="FAT"/>
    <property type="match status" value="1"/>
</dbReference>
<dbReference type="InterPro" id="IPR026683">
    <property type="entry name" value="TOR_cat"/>
</dbReference>
<dbReference type="Pfam" id="PF11865">
    <property type="entry name" value="mTOR_dom"/>
    <property type="match status" value="1"/>
</dbReference>
<dbReference type="InterPro" id="IPR003152">
    <property type="entry name" value="FATC_dom"/>
</dbReference>
<dbReference type="InterPro" id="IPR024585">
    <property type="entry name" value="mTOR_dom"/>
</dbReference>
<dbReference type="Gene3D" id="1.25.10.10">
    <property type="entry name" value="Leucine-rich Repeat Variant"/>
    <property type="match status" value="3"/>
</dbReference>
<comment type="catalytic activity">
    <reaction evidence="9">
        <text>L-seryl-[protein] + ATP = O-phospho-L-seryl-[protein] + ADP + H(+)</text>
        <dbReference type="Rhea" id="RHEA:17989"/>
        <dbReference type="Rhea" id="RHEA-COMP:9863"/>
        <dbReference type="Rhea" id="RHEA-COMP:11604"/>
        <dbReference type="ChEBI" id="CHEBI:15378"/>
        <dbReference type="ChEBI" id="CHEBI:29999"/>
        <dbReference type="ChEBI" id="CHEBI:30616"/>
        <dbReference type="ChEBI" id="CHEBI:83421"/>
        <dbReference type="ChEBI" id="CHEBI:456216"/>
        <dbReference type="EC" id="2.7.11.1"/>
    </reaction>
</comment>
<dbReference type="Pfam" id="PF08771">
    <property type="entry name" value="FRB_dom"/>
    <property type="match status" value="1"/>
</dbReference>
<feature type="region of interest" description="Disordered" evidence="11">
    <location>
        <begin position="1357"/>
        <end position="1389"/>
    </location>
</feature>
<feature type="domain" description="FAT" evidence="13">
    <location>
        <begin position="1229"/>
        <end position="1817"/>
    </location>
</feature>
<feature type="region of interest" description="Disordered" evidence="11">
    <location>
        <begin position="298"/>
        <end position="345"/>
    </location>
</feature>
<dbReference type="FunFam" id="1.10.1070.11:FF:000029">
    <property type="entry name" value="Serine/threonine-protein kinase TOR"/>
    <property type="match status" value="1"/>
</dbReference>
<dbReference type="GO" id="GO:0031932">
    <property type="term" value="C:TORC2 complex"/>
    <property type="evidence" value="ECO:0007669"/>
    <property type="project" value="TreeGrafter"/>
</dbReference>
<keyword evidence="7 10" id="KW-0067">ATP-binding</keyword>
<dbReference type="InterPro" id="IPR036940">
    <property type="entry name" value="PI3/4_kinase_cat_sf"/>
</dbReference>
<dbReference type="PROSITE" id="PS51189">
    <property type="entry name" value="FAT"/>
    <property type="match status" value="1"/>
</dbReference>
<feature type="domain" description="FATC" evidence="14">
    <location>
        <begin position="2350"/>
        <end position="2382"/>
    </location>
</feature>
<feature type="domain" description="PI3K/PI4K catalytic" evidence="12">
    <location>
        <begin position="2002"/>
        <end position="2317"/>
    </location>
</feature>
<dbReference type="SMART" id="SM01345">
    <property type="entry name" value="Rapamycin_bind"/>
    <property type="match status" value="1"/>
</dbReference>
<keyword evidence="2 10" id="KW-0723">Serine/threonine-protein kinase</keyword>
<dbReference type="PANTHER" id="PTHR11139:SF9">
    <property type="entry name" value="SERINE_THREONINE-PROTEIN KINASE MTOR"/>
    <property type="match status" value="1"/>
</dbReference>
<dbReference type="Pfam" id="PF00454">
    <property type="entry name" value="PI3_PI4_kinase"/>
    <property type="match status" value="1"/>
</dbReference>
<dbReference type="EMBL" id="ASPP01006570">
    <property type="protein sequence ID" value="ETO28610.1"/>
    <property type="molecule type" value="Genomic_DNA"/>
</dbReference>
<sequence>MSSFTSRLSISGPKRSFSSSIETIQKASAETIHGSLLTFGELLRANKYMADNFDTICEIVIQFRQHKSKYIKAAVIELLPELAKFNPERFTNRYLKQSVEHIVDVLNRSKDHRDNCYHALGAIALAVGANISKMLSLVLELVKVGLNKYSKKAAQSSQFLTEEPEDGIGGSGGSGLGSSSSSSSSSSGLGSSDEAVPNATTTFHAALKCLSKLVCAVGVELQEPIRPLIDPMFSAGLSTTLVETLRNICTQIPSLKREIHALLALELWSILCMSNKSLEEVIQYYSYMLDFERDRDRDPLNLSNGNGNGNSNGNSNSNSHGHGHVGGYSGSSSSPRYAEQKEHDNVSRFDRARTLTVALLTGGSGGNNSSNSGGSGGGGGSKDSFVKKHSSTSIGNDKRTNMNRETMNGLVLLALRALADFELSLHFVLPFLHEIVLCYLEYENVTVRKQAAVTVGTMVLRIVSNINKISTDVFSTQAARHLNNAISDVMDKLLSVGMTDQSWTIRSAIFGSLHTPLDHHLGQSSALRALQLALNDEVFEVRKQVLKVLGRLAQRNPAQVIPYLRKTLTQLLTELQYSRDITIQQESAELLGILIDSCQFLLKPFAPAIARVMVAPLHQTMGDDILVETEILRCIGKLSEIAHEDMVSYVDILLPRMEKFLNDNWDIRREAMRALGILGAVDPFTYKIKMNKKGSNYNTSAVAAIDNNSSGNLKSQSDISLLDSRSEDYYPTVVVHSLCKMLADNGLRVYHYDVLRAIVDVLKHVGKSRCGAFLAQVMPILLDIMKQSVADVSHRQTLLETLITIISVCESHIRDYLDQVFEIVQAYWNVSNSTDVQLQSLLLQLLTQINFALGDELKVYLTDLIPLLLHVLHSDKSAERTSSLHVLQALETFGSSLEDLLYLVIPPLMKIIEHTELNVSIRIRTIECISKLCRCVNFSSFFSRAIHPLIRIIDDDNDQLRGPAAQALCSLLVQMGPDYAIFIPNIDKILKKHKAVSGEFTKLADRLIRNGNDPMLDSDVYTDGIDDNGSGGGSNGGISNGGGGGGGGKGEEAMDTNDSLSTGKDRNAGNLAADNGRNGDGAEPSETGHNGNLGDDSNVKLSIQSEALHKVVKRWNADHTFSKEDWIEWLKSLQIELLKQSPALLLRLCVALAQRHDPLASELFNAAYLSCWTELEDWIQDKLIQVQCRAFTEAQSKPGSVPNEVLLTLLNLTEFMDRQGHGLPVGETNLGKVAEICHSYAKALYYKEKEFRFHFSNSVAPLIEINNRLQQTEAAEGLVEFAQHRQQMEVFARWFENLHRWEDALDAYEKKQMEKPMDVESTVGRMRCHAALGHWNQLHALAIRNVSWDGAHKSDANEMKGLKHSSPRDGAAGGGGGGRTGGDSSGYHNLTQTRQSEMAALGAMSAWSLQKWEDMTSFTQQMSEDEMVADTWFYRAILAVHNKEYKSALEYIDRTREALDGEMTALVGESYNRAYDLCVRLQQLAEMEEIVYMQTHVEPQWKQRLKHVWAKRLNGCQKTVAVWQKVLSVRQMAISPREDVDTWLKFSSLCRKNGHLVLDMQTLSAMLNETPEYCLRALSTKQFPELYAKAQSTNSDIDSAKITFSLAKHCWSAGMHDQAKDFLHYLITELTKTSEPRELNIESAYSEMVAKCYVKLGVWAQESTHDLNDNVISQATQYFNAATQHNTSSYWGWHDLAVMHYEAINRNNTTHVVAAVTSLFQSIALDHNTHYGTRLQDILRLLQVWFNHGNDDRVSNVLRNGFNTVPVETWLAVIPQIIARLPTASKEIATLIEELLSKVGKQHPQSLVYPLAVASKSAQQKKGANSNEKANENELLMTKILNRMRGYSPFLVAEAFMVSDELIRAAILWDERWYEALETASRLYFGEKDPKAMLAQVDEMHEVMKQGATTLNEIAFEDTYGRDLAEAREWCQRYRVTGNESDLNQAWEYYAFVFRQISQHLPNLKHLELQYVSPKLQKAQDLQLAVPGTYNAHKDTVSISAFQQSLRVIDSKQRPRRIVILGSDGKEYAFLLKGHEDLRLDERVMQLFGLVNTLLRNENETRKRGLAIRAYSVIPLSPTSGVLEWMPNTDTLHSLIKEYRESHKMLNNIENILMHQMAPDFAKLCLMPKVEVFEYVLRHTSGKDLQEMLWLKSASAEVWLERRTEYVRSLAVMSMVGYILGLGDRHPSNLMMDKYSGKLIHIDFGDCFEVTMQRDKFPEKFPFRLTRMLINAMEVSGIEGNYRITCEAVMSLLRTNKESIQAVMEAFAYDPLINWRLLTTDNDKQPQVKPKHKDIVPSESLVSTLPSTAQARPNSFVEQFEHDESINQKAVTVLKRLSQKLRGRDFDDGKEYTVNEQVQRLILDATSHENLCQAYLGWCPLW</sequence>
<feature type="compositionally biased region" description="Gly residues" evidence="11">
    <location>
        <begin position="1371"/>
        <end position="1384"/>
    </location>
</feature>
<dbReference type="EC" id="2.7.11.1" evidence="10"/>
<evidence type="ECO:0000259" key="14">
    <source>
        <dbReference type="PROSITE" id="PS51190"/>
    </source>
</evidence>
<dbReference type="GO" id="GO:0031929">
    <property type="term" value="P:TOR signaling"/>
    <property type="evidence" value="ECO:0007669"/>
    <property type="project" value="TreeGrafter"/>
</dbReference>
<dbReference type="SMART" id="SM01343">
    <property type="entry name" value="FATC"/>
    <property type="match status" value="1"/>
</dbReference>
<dbReference type="Pfam" id="PF02260">
    <property type="entry name" value="FATC"/>
    <property type="match status" value="1"/>
</dbReference>
<dbReference type="Gene3D" id="3.30.1010.10">
    <property type="entry name" value="Phosphatidylinositol 3-kinase Catalytic Subunit, Chain A, domain 4"/>
    <property type="match status" value="1"/>
</dbReference>
<comment type="similarity">
    <text evidence="1 10">Belongs to the PI3/PI4-kinase family.</text>
</comment>
<dbReference type="GO" id="GO:0044877">
    <property type="term" value="F:protein-containing complex binding"/>
    <property type="evidence" value="ECO:0007669"/>
    <property type="project" value="InterPro"/>
</dbReference>
<dbReference type="InterPro" id="IPR011009">
    <property type="entry name" value="Kinase-like_dom_sf"/>
</dbReference>
<comment type="catalytic activity">
    <reaction evidence="8 10">
        <text>L-threonyl-[protein] + ATP = O-phospho-L-threonyl-[protein] + ADP + H(+)</text>
        <dbReference type="Rhea" id="RHEA:46608"/>
        <dbReference type="Rhea" id="RHEA-COMP:11060"/>
        <dbReference type="Rhea" id="RHEA-COMP:11605"/>
        <dbReference type="ChEBI" id="CHEBI:15378"/>
        <dbReference type="ChEBI" id="CHEBI:30013"/>
        <dbReference type="ChEBI" id="CHEBI:30616"/>
        <dbReference type="ChEBI" id="CHEBI:61977"/>
        <dbReference type="ChEBI" id="CHEBI:456216"/>
        <dbReference type="EC" id="2.7.11.1"/>
    </reaction>
</comment>
<name>X6NQP0_RETFI</name>
<evidence type="ECO:0000256" key="9">
    <source>
        <dbReference type="ARBA" id="ARBA00048679"/>
    </source>
</evidence>
<dbReference type="CDD" id="cd05169">
    <property type="entry name" value="PIKKc_TOR"/>
    <property type="match status" value="1"/>
</dbReference>
<keyword evidence="16" id="KW-1185">Reference proteome</keyword>
<protein>
    <recommendedName>
        <fullName evidence="10">Serine/threonine-protein kinase TOR</fullName>
        <ecNumber evidence="10">2.7.11.1</ecNumber>
    </recommendedName>
</protein>
<dbReference type="PROSITE" id="PS00916">
    <property type="entry name" value="PI3_4_KINASE_2"/>
    <property type="match status" value="1"/>
</dbReference>
<evidence type="ECO:0000256" key="10">
    <source>
        <dbReference type="RuleBase" id="RU364109"/>
    </source>
</evidence>
<dbReference type="SMART" id="SM01346">
    <property type="entry name" value="DUF3385"/>
    <property type="match status" value="1"/>
</dbReference>
<keyword evidence="6 10" id="KW-0418">Kinase</keyword>
<dbReference type="GO" id="GO:0080090">
    <property type="term" value="P:regulation of primary metabolic process"/>
    <property type="evidence" value="ECO:0007669"/>
    <property type="project" value="UniProtKB-ARBA"/>
</dbReference>
<evidence type="ECO:0000256" key="4">
    <source>
        <dbReference type="ARBA" id="ARBA00022737"/>
    </source>
</evidence>
<dbReference type="Pfam" id="PF23593">
    <property type="entry name" value="HEAT_ATR"/>
    <property type="match status" value="1"/>
</dbReference>
<organism evidence="15 16">
    <name type="scientific">Reticulomyxa filosa</name>
    <dbReference type="NCBI Taxonomy" id="46433"/>
    <lineage>
        <taxon>Eukaryota</taxon>
        <taxon>Sar</taxon>
        <taxon>Rhizaria</taxon>
        <taxon>Retaria</taxon>
        <taxon>Foraminifera</taxon>
        <taxon>Monothalamids</taxon>
        <taxon>Reticulomyxidae</taxon>
        <taxon>Reticulomyxa</taxon>
    </lineage>
</organism>
<feature type="region of interest" description="Disordered" evidence="11">
    <location>
        <begin position="1018"/>
        <end position="1098"/>
    </location>
</feature>
<dbReference type="SUPFAM" id="SSF47212">
    <property type="entry name" value="FKBP12-rapamycin-binding domain of FKBP-rapamycin-associated protein (FRAP)"/>
    <property type="match status" value="1"/>
</dbReference>
<evidence type="ECO:0000256" key="1">
    <source>
        <dbReference type="ARBA" id="ARBA00011031"/>
    </source>
</evidence>
<dbReference type="InterPro" id="IPR057564">
    <property type="entry name" value="HEAT_ATR"/>
</dbReference>
<comment type="caution">
    <text evidence="15">The sequence shown here is derived from an EMBL/GenBank/DDBJ whole genome shotgun (WGS) entry which is preliminary data.</text>
</comment>
<evidence type="ECO:0000256" key="11">
    <source>
        <dbReference type="SAM" id="MobiDB-lite"/>
    </source>
</evidence>
<evidence type="ECO:0000313" key="16">
    <source>
        <dbReference type="Proteomes" id="UP000023152"/>
    </source>
</evidence>
<keyword evidence="3 10" id="KW-0808">Transferase</keyword>
<evidence type="ECO:0000256" key="7">
    <source>
        <dbReference type="ARBA" id="ARBA00022840"/>
    </source>
</evidence>
<dbReference type="GO" id="GO:0016242">
    <property type="term" value="P:negative regulation of macroautophagy"/>
    <property type="evidence" value="ECO:0007669"/>
    <property type="project" value="TreeGrafter"/>
</dbReference>